<feature type="active site" description="Proton donor/acceptor" evidence="8">
    <location>
        <position position="190"/>
    </location>
</feature>
<evidence type="ECO:0000256" key="6">
    <source>
        <dbReference type="ARBA" id="ARBA00023316"/>
    </source>
</evidence>
<dbReference type="SUPFAM" id="SSF53681">
    <property type="entry name" value="Aspartate/glutamate racemase"/>
    <property type="match status" value="2"/>
</dbReference>
<comment type="pathway">
    <text evidence="8">Cell wall biogenesis; peptidoglycan biosynthesis.</text>
</comment>
<dbReference type="PANTHER" id="PTHR21198:SF2">
    <property type="entry name" value="GLUTAMATE RACEMASE"/>
    <property type="match status" value="1"/>
</dbReference>
<dbReference type="PROSITE" id="PS00924">
    <property type="entry name" value="ASP_GLU_RACEMASE_2"/>
    <property type="match status" value="1"/>
</dbReference>
<dbReference type="RefSeq" id="WP_107585118.1">
    <property type="nucleotide sequence ID" value="NZ_PZJJ01000015.1"/>
</dbReference>
<dbReference type="Proteomes" id="UP000240509">
    <property type="component" value="Unassembled WGS sequence"/>
</dbReference>
<evidence type="ECO:0000256" key="2">
    <source>
        <dbReference type="ARBA" id="ARBA00013090"/>
    </source>
</evidence>
<proteinExistence type="inferred from homology"/>
<dbReference type="HAMAP" id="MF_00258">
    <property type="entry name" value="Glu_racemase"/>
    <property type="match status" value="1"/>
</dbReference>
<dbReference type="InterPro" id="IPR015942">
    <property type="entry name" value="Asp/Glu/hydantoin_racemase"/>
</dbReference>
<evidence type="ECO:0000256" key="4">
    <source>
        <dbReference type="ARBA" id="ARBA00022984"/>
    </source>
</evidence>
<feature type="binding site" evidence="8">
    <location>
        <begin position="48"/>
        <end position="49"/>
    </location>
    <ligand>
        <name>substrate</name>
    </ligand>
</feature>
<name>A0A2T4U5M8_9BACI</name>
<dbReference type="EC" id="5.1.1.3" evidence="2 8"/>
<evidence type="ECO:0000256" key="7">
    <source>
        <dbReference type="ARBA" id="ARBA00070053"/>
    </source>
</evidence>
<dbReference type="EMBL" id="PZJJ01000015">
    <property type="protein sequence ID" value="PTL38706.1"/>
    <property type="molecule type" value="Genomic_DNA"/>
</dbReference>
<feature type="binding site" evidence="8">
    <location>
        <begin position="80"/>
        <end position="81"/>
    </location>
    <ligand>
        <name>substrate</name>
    </ligand>
</feature>
<dbReference type="InterPro" id="IPR018187">
    <property type="entry name" value="Asp/Glu_racemase_AS_1"/>
</dbReference>
<dbReference type="PROSITE" id="PS00923">
    <property type="entry name" value="ASP_GLU_RACEMASE_1"/>
    <property type="match status" value="1"/>
</dbReference>
<dbReference type="PANTHER" id="PTHR21198">
    <property type="entry name" value="GLUTAMATE RACEMASE"/>
    <property type="match status" value="1"/>
</dbReference>
<comment type="similarity">
    <text evidence="8">Belongs to the aspartate/glutamate racemases family.</text>
</comment>
<comment type="catalytic activity">
    <reaction evidence="1 8">
        <text>L-glutamate = D-glutamate</text>
        <dbReference type="Rhea" id="RHEA:12813"/>
        <dbReference type="ChEBI" id="CHEBI:29985"/>
        <dbReference type="ChEBI" id="CHEBI:29986"/>
        <dbReference type="EC" id="5.1.1.3"/>
    </reaction>
</comment>
<evidence type="ECO:0000313" key="9">
    <source>
        <dbReference type="EMBL" id="PTL38706.1"/>
    </source>
</evidence>
<evidence type="ECO:0000256" key="8">
    <source>
        <dbReference type="HAMAP-Rule" id="MF_00258"/>
    </source>
</evidence>
<dbReference type="AlphaFoldDB" id="A0A2T4U5M8"/>
<comment type="caution">
    <text evidence="9">The sequence shown here is derived from an EMBL/GenBank/DDBJ whole genome shotgun (WGS) entry which is preliminary data.</text>
</comment>
<dbReference type="GO" id="GO:0042802">
    <property type="term" value="F:identical protein binding"/>
    <property type="evidence" value="ECO:0007669"/>
    <property type="project" value="UniProtKB-ARBA"/>
</dbReference>
<protein>
    <recommendedName>
        <fullName evidence="7 8">Glutamate racemase</fullName>
        <ecNumber evidence="2 8">5.1.1.3</ecNumber>
    </recommendedName>
</protein>
<keyword evidence="6 8" id="KW-0961">Cell wall biogenesis/degradation</keyword>
<dbReference type="InterPro" id="IPR004391">
    <property type="entry name" value="Glu_race"/>
</dbReference>
<evidence type="ECO:0000256" key="5">
    <source>
        <dbReference type="ARBA" id="ARBA00023235"/>
    </source>
</evidence>
<dbReference type="GO" id="GO:0008881">
    <property type="term" value="F:glutamate racemase activity"/>
    <property type="evidence" value="ECO:0007669"/>
    <property type="project" value="UniProtKB-UniRule"/>
</dbReference>
<reference evidence="9 10" key="1">
    <citation type="submission" date="2018-03" db="EMBL/GenBank/DDBJ databases">
        <title>Alkalicoccus saliphilus sp. nov., isolated from a mineral pool.</title>
        <authorList>
            <person name="Zhao B."/>
        </authorList>
    </citation>
    <scope>NUCLEOTIDE SEQUENCE [LARGE SCALE GENOMIC DNA]</scope>
    <source>
        <strain evidence="9 10">6AG</strain>
    </source>
</reference>
<organism evidence="9 10">
    <name type="scientific">Alkalicoccus saliphilus</name>
    <dbReference type="NCBI Taxonomy" id="200989"/>
    <lineage>
        <taxon>Bacteria</taxon>
        <taxon>Bacillati</taxon>
        <taxon>Bacillota</taxon>
        <taxon>Bacilli</taxon>
        <taxon>Bacillales</taxon>
        <taxon>Bacillaceae</taxon>
        <taxon>Alkalicoccus</taxon>
    </lineage>
</organism>
<dbReference type="NCBIfam" id="TIGR00067">
    <property type="entry name" value="glut_race"/>
    <property type="match status" value="1"/>
</dbReference>
<comment type="function">
    <text evidence="8">Provides the (R)-glutamate required for cell wall biosynthesis.</text>
</comment>
<dbReference type="Pfam" id="PF01177">
    <property type="entry name" value="Asp_Glu_race"/>
    <property type="match status" value="1"/>
</dbReference>
<dbReference type="Gene3D" id="3.40.50.1860">
    <property type="match status" value="2"/>
</dbReference>
<sequence length="280" mass="30417">MNEETYKNERPVGVIDSGVGGLTVASELMRQLPKEEILYVGDTARCPYGPRPEEEVRAYTWEIIRYLMTKDIKLLVIACNTATAVVLEEAKGTLPIPVIGVIHPGAVAALKATDNEHVGVIGTEGTIHSGAYYRELTGINSSVRVVSLACPTLVPLVETGVFDGDPVEEVVREALEPLLSYDMDTLILGCTHYPLLAPVVSRVMGPEVEVIASGDETAREVSSLLYFKGLLYSGERAPSHCFYTTGAVKTFACIADSWLGKKLPVQELQLEHEKSGMSHK</sequence>
<feature type="binding site" evidence="8">
    <location>
        <begin position="16"/>
        <end position="17"/>
    </location>
    <ligand>
        <name>substrate</name>
    </ligand>
</feature>
<evidence type="ECO:0000313" key="10">
    <source>
        <dbReference type="Proteomes" id="UP000240509"/>
    </source>
</evidence>
<feature type="active site" description="Proton donor/acceptor" evidence="8">
    <location>
        <position position="79"/>
    </location>
</feature>
<dbReference type="GO" id="GO:0009252">
    <property type="term" value="P:peptidoglycan biosynthetic process"/>
    <property type="evidence" value="ECO:0007669"/>
    <property type="project" value="UniProtKB-UniRule"/>
</dbReference>
<dbReference type="GO" id="GO:0071555">
    <property type="term" value="P:cell wall organization"/>
    <property type="evidence" value="ECO:0007669"/>
    <property type="project" value="UniProtKB-KW"/>
</dbReference>
<gene>
    <name evidence="8" type="primary">murI</name>
    <name evidence="9" type="ORF">C6Y45_10160</name>
</gene>
<evidence type="ECO:0000256" key="3">
    <source>
        <dbReference type="ARBA" id="ARBA00022960"/>
    </source>
</evidence>
<feature type="binding site" evidence="8">
    <location>
        <begin position="191"/>
        <end position="192"/>
    </location>
    <ligand>
        <name>substrate</name>
    </ligand>
</feature>
<keyword evidence="4 8" id="KW-0573">Peptidoglycan synthesis</keyword>
<evidence type="ECO:0000256" key="1">
    <source>
        <dbReference type="ARBA" id="ARBA00001602"/>
    </source>
</evidence>
<dbReference type="GO" id="GO:0008360">
    <property type="term" value="P:regulation of cell shape"/>
    <property type="evidence" value="ECO:0007669"/>
    <property type="project" value="UniProtKB-KW"/>
</dbReference>
<keyword evidence="10" id="KW-1185">Reference proteome</keyword>
<accession>A0A2T4U5M8</accession>
<dbReference type="OrthoDB" id="9801055at2"/>
<keyword evidence="5 8" id="KW-0413">Isomerase</keyword>
<dbReference type="FunFam" id="3.40.50.1860:FF:000002">
    <property type="entry name" value="Glutamate racemase"/>
    <property type="match status" value="1"/>
</dbReference>
<dbReference type="UniPathway" id="UPA00219"/>
<keyword evidence="3 8" id="KW-0133">Cell shape</keyword>
<dbReference type="InterPro" id="IPR033134">
    <property type="entry name" value="Asp/Glu_racemase_AS_2"/>
</dbReference>
<dbReference type="NCBIfam" id="NF002035">
    <property type="entry name" value="PRK00865.1-3"/>
    <property type="match status" value="1"/>
</dbReference>
<dbReference type="InterPro" id="IPR001920">
    <property type="entry name" value="Asp/Glu_race"/>
</dbReference>